<dbReference type="InterPro" id="IPR002035">
    <property type="entry name" value="VWF_A"/>
</dbReference>
<feature type="domain" description="ZP" evidence="14">
    <location>
        <begin position="250"/>
        <end position="495"/>
    </location>
</feature>
<evidence type="ECO:0000256" key="2">
    <source>
        <dbReference type="ARBA" id="ARBA00004613"/>
    </source>
</evidence>
<dbReference type="PANTHER" id="PTHR22907">
    <property type="entry name" value="GH04558P"/>
    <property type="match status" value="1"/>
</dbReference>
<evidence type="ECO:0000256" key="8">
    <source>
        <dbReference type="ARBA" id="ARBA00022737"/>
    </source>
</evidence>
<reference evidence="16" key="1">
    <citation type="submission" date="2022-11" db="UniProtKB">
        <authorList>
            <consortium name="WormBaseParasite"/>
        </authorList>
    </citation>
    <scope>IDENTIFICATION</scope>
</reference>
<feature type="transmembrane region" description="Helical" evidence="12">
    <location>
        <begin position="561"/>
        <end position="584"/>
    </location>
</feature>
<feature type="domain" description="VWFA" evidence="13">
    <location>
        <begin position="63"/>
        <end position="233"/>
    </location>
</feature>
<dbReference type="GO" id="GO:0042302">
    <property type="term" value="F:structural constituent of cuticle"/>
    <property type="evidence" value="ECO:0007669"/>
    <property type="project" value="UniProtKB-KW"/>
</dbReference>
<dbReference type="CDD" id="cd01472">
    <property type="entry name" value="vWA_collagen"/>
    <property type="match status" value="1"/>
</dbReference>
<dbReference type="AlphaFoldDB" id="A0A914UKK0"/>
<evidence type="ECO:0000256" key="10">
    <source>
        <dbReference type="ARBA" id="ARBA00023136"/>
    </source>
</evidence>
<dbReference type="InterPro" id="IPR056953">
    <property type="entry name" value="CUT_N"/>
</dbReference>
<evidence type="ECO:0000256" key="1">
    <source>
        <dbReference type="ARBA" id="ARBA00004251"/>
    </source>
</evidence>
<dbReference type="SUPFAM" id="SSF53300">
    <property type="entry name" value="vWA-like"/>
    <property type="match status" value="1"/>
</dbReference>
<keyword evidence="11" id="KW-0325">Glycoprotein</keyword>
<evidence type="ECO:0000256" key="12">
    <source>
        <dbReference type="SAM" id="Phobius"/>
    </source>
</evidence>
<dbReference type="Gene3D" id="3.40.50.410">
    <property type="entry name" value="von Willebrand factor, type A domain"/>
    <property type="match status" value="1"/>
</dbReference>
<evidence type="ECO:0000256" key="11">
    <source>
        <dbReference type="ARBA" id="ARBA00023180"/>
    </source>
</evidence>
<dbReference type="GO" id="GO:0005886">
    <property type="term" value="C:plasma membrane"/>
    <property type="evidence" value="ECO:0007669"/>
    <property type="project" value="UniProtKB-SubCell"/>
</dbReference>
<dbReference type="PROSITE" id="PS50234">
    <property type="entry name" value="VWFA"/>
    <property type="match status" value="1"/>
</dbReference>
<evidence type="ECO:0000259" key="14">
    <source>
        <dbReference type="PROSITE" id="PS51034"/>
    </source>
</evidence>
<keyword evidence="7" id="KW-0732">Signal</keyword>
<dbReference type="Pfam" id="PF25057">
    <property type="entry name" value="CUT_N"/>
    <property type="match status" value="1"/>
</dbReference>
<evidence type="ECO:0000256" key="6">
    <source>
        <dbReference type="ARBA" id="ARBA00022692"/>
    </source>
</evidence>
<keyword evidence="4" id="KW-1003">Cell membrane</keyword>
<evidence type="ECO:0000256" key="9">
    <source>
        <dbReference type="ARBA" id="ARBA00022989"/>
    </source>
</evidence>
<dbReference type="InterPro" id="IPR036465">
    <property type="entry name" value="vWFA_dom_sf"/>
</dbReference>
<proteinExistence type="predicted"/>
<protein>
    <submittedName>
        <fullName evidence="16">Uncharacterized protein</fullName>
    </submittedName>
</protein>
<dbReference type="FunFam" id="3.40.50.410:FF:000004">
    <property type="entry name" value="collagen alpha-6(VI) chain"/>
    <property type="match status" value="1"/>
</dbReference>
<keyword evidence="9 12" id="KW-1133">Transmembrane helix</keyword>
<keyword evidence="8" id="KW-0677">Repeat</keyword>
<dbReference type="InterPro" id="IPR051962">
    <property type="entry name" value="Cuticlin"/>
</dbReference>
<keyword evidence="3" id="KW-0193">Cuticle</keyword>
<dbReference type="InterPro" id="IPR057475">
    <property type="entry name" value="CUT_C"/>
</dbReference>
<dbReference type="GO" id="GO:0005576">
    <property type="term" value="C:extracellular region"/>
    <property type="evidence" value="ECO:0007669"/>
    <property type="project" value="UniProtKB-SubCell"/>
</dbReference>
<dbReference type="PROSITE" id="PS51034">
    <property type="entry name" value="ZP_2"/>
    <property type="match status" value="1"/>
</dbReference>
<evidence type="ECO:0000259" key="13">
    <source>
        <dbReference type="PROSITE" id="PS50234"/>
    </source>
</evidence>
<dbReference type="SMART" id="SM00241">
    <property type="entry name" value="ZP"/>
    <property type="match status" value="1"/>
</dbReference>
<keyword evidence="6 12" id="KW-0812">Transmembrane</keyword>
<dbReference type="Pfam" id="PF25301">
    <property type="entry name" value="CUT_C"/>
    <property type="match status" value="1"/>
</dbReference>
<dbReference type="PANTHER" id="PTHR22907:SF47">
    <property type="entry name" value="CUTICLIN-6"/>
    <property type="match status" value="1"/>
</dbReference>
<evidence type="ECO:0000256" key="4">
    <source>
        <dbReference type="ARBA" id="ARBA00022475"/>
    </source>
</evidence>
<name>A0A914UKK0_9BILA</name>
<keyword evidence="15" id="KW-1185">Reference proteome</keyword>
<organism evidence="15 16">
    <name type="scientific">Plectus sambesii</name>
    <dbReference type="NCBI Taxonomy" id="2011161"/>
    <lineage>
        <taxon>Eukaryota</taxon>
        <taxon>Metazoa</taxon>
        <taxon>Ecdysozoa</taxon>
        <taxon>Nematoda</taxon>
        <taxon>Chromadorea</taxon>
        <taxon>Plectida</taxon>
        <taxon>Plectina</taxon>
        <taxon>Plectoidea</taxon>
        <taxon>Plectidae</taxon>
        <taxon>Plectus</taxon>
    </lineage>
</organism>
<keyword evidence="5" id="KW-0964">Secreted</keyword>
<keyword evidence="10 12" id="KW-0472">Membrane</keyword>
<sequence>MAASRRAATHVGHNAHSPLPLLTIAGAAVLLLLFLPGALSIPIDNSLVGSQIIKECLSGRRVDLAFILDGSGSIGDDTFELQKAFVNTVIERMDIGDNATRVGIVQFAEQPRLEISLAAHSDKKQLQTAIEGLGYLSGATSTGAALQFTLDSLFAEARGGDIPKVAVVITDGQSQDDVSRPAQHLKDAQVLPYAIGVTDLVNVNELYQITGNAARVFTVDTFDKLDESLSAAITLEMCKTEFRPGTPEIICGSDRVGVRASTKRPFEGYVFVKDHFHQPGCRLGAEAFGDPQSIHLSIPFGECDVKRYRSLNPRGIYVETTIIFMFHTSFMTKVDQAVKVQCFYMEADKTVETPLEVSMLTTGFQQKTYPMPTCFYSLRLGAPDGPVVKYATIGESVYHRWECVESEASYDTFGMVVHSCFVDDGTGDHVELLDGNGCGLDVHLMGTPDYEANLRVATREYHVFKYADKPVTQFQCQITVCIKYDGGCEGITPPSCAAGHSRRRREALIGLEESTLDVLSEPVIVFNPDTSSPTSPNNDGHYWVNGRLSSQGAKCVTHETFVLVVAAITAAYLAFGVVVVTLFFRRKHSVVYVSR</sequence>
<evidence type="ECO:0000256" key="7">
    <source>
        <dbReference type="ARBA" id="ARBA00022729"/>
    </source>
</evidence>
<dbReference type="WBParaSite" id="PSAMB.scaffold107size78742.g2026.t1">
    <property type="protein sequence ID" value="PSAMB.scaffold107size78742.g2026.t1"/>
    <property type="gene ID" value="PSAMB.scaffold107size78742.g2026"/>
</dbReference>
<evidence type="ECO:0000313" key="15">
    <source>
        <dbReference type="Proteomes" id="UP000887566"/>
    </source>
</evidence>
<dbReference type="SMART" id="SM00327">
    <property type="entry name" value="VWA"/>
    <property type="match status" value="1"/>
</dbReference>
<accession>A0A914UKK0</accession>
<evidence type="ECO:0000313" key="16">
    <source>
        <dbReference type="WBParaSite" id="PSAMB.scaffold107size78742.g2026.t1"/>
    </source>
</evidence>
<comment type="subcellular location">
    <subcellularLocation>
        <location evidence="1">Cell membrane</location>
        <topology evidence="1">Single-pass type I membrane protein</topology>
    </subcellularLocation>
    <subcellularLocation>
        <location evidence="2">Secreted</location>
    </subcellularLocation>
</comment>
<dbReference type="PRINTS" id="PR00453">
    <property type="entry name" value="VWFADOMAIN"/>
</dbReference>
<dbReference type="InterPro" id="IPR001507">
    <property type="entry name" value="ZP_dom"/>
</dbReference>
<evidence type="ECO:0000256" key="5">
    <source>
        <dbReference type="ARBA" id="ARBA00022525"/>
    </source>
</evidence>
<dbReference type="Proteomes" id="UP000887566">
    <property type="component" value="Unplaced"/>
</dbReference>
<evidence type="ECO:0000256" key="3">
    <source>
        <dbReference type="ARBA" id="ARBA00022460"/>
    </source>
</evidence>
<dbReference type="Pfam" id="PF00092">
    <property type="entry name" value="VWA"/>
    <property type="match status" value="1"/>
</dbReference>